<feature type="transmembrane region" description="Helical" evidence="1">
    <location>
        <begin position="70"/>
        <end position="87"/>
    </location>
</feature>
<sequence length="154" mass="16084">MRTVELADGAIAGAVGSTVLNVVTYLDMALRGRPASSTPEQVVGRLTDIAHISLGSAQAAENRRSGLGPLTGYATGIAAGVGFALLARGRRRPIATAGPLLGAGVMVMSNGPMTVLKVTDPRTWRRSDWIADIIPHLLYGLAATATWNRLRPPS</sequence>
<reference evidence="2 3" key="1">
    <citation type="submission" date="2017-01" db="EMBL/GenBank/DDBJ databases">
        <authorList>
            <person name="Mah S.A."/>
            <person name="Swanson W.J."/>
            <person name="Moy G.W."/>
            <person name="Vacquier V.D."/>
        </authorList>
    </citation>
    <scope>NUCLEOTIDE SEQUENCE [LARGE SCALE GENOMIC DNA]</scope>
    <source>
        <strain evidence="2 3">DSM 45758</strain>
    </source>
</reference>
<keyword evidence="3" id="KW-1185">Reference proteome</keyword>
<evidence type="ECO:0000256" key="1">
    <source>
        <dbReference type="SAM" id="Phobius"/>
    </source>
</evidence>
<dbReference type="Proteomes" id="UP000186004">
    <property type="component" value="Unassembled WGS sequence"/>
</dbReference>
<accession>A0A1N7BZJ5</accession>
<feature type="transmembrane region" description="Helical" evidence="1">
    <location>
        <begin position="94"/>
        <end position="113"/>
    </location>
</feature>
<dbReference type="AlphaFoldDB" id="A0A1N7BZJ5"/>
<dbReference type="RefSeq" id="WP_076471708.1">
    <property type="nucleotide sequence ID" value="NZ_FTNF01000012.1"/>
</dbReference>
<protein>
    <recommendedName>
        <fullName evidence="4">DUF1440 domain-containing protein</fullName>
    </recommendedName>
</protein>
<organism evidence="2 3">
    <name type="scientific">Micromonospora avicenniae</name>
    <dbReference type="NCBI Taxonomy" id="1198245"/>
    <lineage>
        <taxon>Bacteria</taxon>
        <taxon>Bacillati</taxon>
        <taxon>Actinomycetota</taxon>
        <taxon>Actinomycetes</taxon>
        <taxon>Micromonosporales</taxon>
        <taxon>Micromonosporaceae</taxon>
        <taxon>Micromonospora</taxon>
    </lineage>
</organism>
<name>A0A1N7BZJ5_9ACTN</name>
<gene>
    <name evidence="2" type="ORF">SAMN05444858_11221</name>
</gene>
<dbReference type="OrthoDB" id="4569917at2"/>
<evidence type="ECO:0000313" key="2">
    <source>
        <dbReference type="EMBL" id="SIR56757.1"/>
    </source>
</evidence>
<evidence type="ECO:0008006" key="4">
    <source>
        <dbReference type="Google" id="ProtNLM"/>
    </source>
</evidence>
<evidence type="ECO:0000313" key="3">
    <source>
        <dbReference type="Proteomes" id="UP000186004"/>
    </source>
</evidence>
<dbReference type="EMBL" id="FTNF01000012">
    <property type="protein sequence ID" value="SIR56757.1"/>
    <property type="molecule type" value="Genomic_DNA"/>
</dbReference>
<keyword evidence="1" id="KW-1133">Transmembrane helix</keyword>
<keyword evidence="1" id="KW-0812">Transmembrane</keyword>
<keyword evidence="1" id="KW-0472">Membrane</keyword>
<dbReference type="STRING" id="1198245.SAMN05444858_11221"/>
<proteinExistence type="predicted"/>